<organism evidence="2 3">
    <name type="scientific">Paspalum vaginatum</name>
    <name type="common">seashore paspalum</name>
    <dbReference type="NCBI Taxonomy" id="158149"/>
    <lineage>
        <taxon>Eukaryota</taxon>
        <taxon>Viridiplantae</taxon>
        <taxon>Streptophyta</taxon>
        <taxon>Embryophyta</taxon>
        <taxon>Tracheophyta</taxon>
        <taxon>Spermatophyta</taxon>
        <taxon>Magnoliopsida</taxon>
        <taxon>Liliopsida</taxon>
        <taxon>Poales</taxon>
        <taxon>Poaceae</taxon>
        <taxon>PACMAD clade</taxon>
        <taxon>Panicoideae</taxon>
        <taxon>Andropogonodae</taxon>
        <taxon>Paspaleae</taxon>
        <taxon>Paspalinae</taxon>
        <taxon>Paspalum</taxon>
    </lineage>
</organism>
<reference evidence="2 3" key="1">
    <citation type="submission" date="2022-10" db="EMBL/GenBank/DDBJ databases">
        <title>WGS assembly of Paspalum vaginatum 540-79.</title>
        <authorList>
            <person name="Sun G."/>
            <person name="Wase N."/>
            <person name="Shu S."/>
            <person name="Jenkins J."/>
            <person name="Zhou B."/>
            <person name="Torres-Rodriguez J."/>
            <person name="Chen C."/>
            <person name="Sandor L."/>
            <person name="Plott C."/>
            <person name="Yoshinga Y."/>
            <person name="Daum C."/>
            <person name="Qi P."/>
            <person name="Barry K."/>
            <person name="Lipzen A."/>
            <person name="Berry L."/>
            <person name="Pedersen C."/>
            <person name="Gottilla T."/>
            <person name="Foltz A."/>
            <person name="Yu H."/>
            <person name="O'Malley R."/>
            <person name="Zhang C."/>
            <person name="Devos K."/>
            <person name="Sigmon B."/>
            <person name="Yu B."/>
            <person name="Obata T."/>
            <person name="Schmutz J."/>
            <person name="Schnable J."/>
        </authorList>
    </citation>
    <scope>NUCLEOTIDE SEQUENCE [LARGE SCALE GENOMIC DNA]</scope>
    <source>
        <strain evidence="3">cv. 540-79</strain>
    </source>
</reference>
<feature type="compositionally biased region" description="Basic and acidic residues" evidence="1">
    <location>
        <begin position="1"/>
        <end position="12"/>
    </location>
</feature>
<sequence length="123" mass="13462">MALEDKDNKGNDNDSSDEEVTPEQAEILDMLERNSKGNNLDHQLRPLNDSLVIKEMNGAKQSAEAVGCQNALVGKRSALEGSKRASEGRQSGSENVGLSNKNIGENPMHRKQKVSFARFIHEG</sequence>
<comment type="caution">
    <text evidence="2">The sequence shown here is derived from an EMBL/GenBank/DDBJ whole genome shotgun (WGS) entry which is preliminary data.</text>
</comment>
<protein>
    <submittedName>
        <fullName evidence="2">Uncharacterized protein</fullName>
    </submittedName>
</protein>
<feature type="region of interest" description="Disordered" evidence="1">
    <location>
        <begin position="1"/>
        <end position="25"/>
    </location>
</feature>
<proteinExistence type="predicted"/>
<dbReference type="OrthoDB" id="908197at2759"/>
<gene>
    <name evidence="2" type="ORF">BS78_K277400</name>
</gene>
<name>A0A9W7X8D2_9POAL</name>
<feature type="region of interest" description="Disordered" evidence="1">
    <location>
        <begin position="78"/>
        <end position="123"/>
    </location>
</feature>
<feature type="compositionally biased region" description="Polar residues" evidence="1">
    <location>
        <begin position="88"/>
        <end position="103"/>
    </location>
</feature>
<dbReference type="EMBL" id="MU629784">
    <property type="protein sequence ID" value="KAJ1255225.1"/>
    <property type="molecule type" value="Genomic_DNA"/>
</dbReference>
<accession>A0A9W7X8D2</accession>
<evidence type="ECO:0000313" key="3">
    <source>
        <dbReference type="Proteomes" id="UP001164776"/>
    </source>
</evidence>
<dbReference type="AlphaFoldDB" id="A0A9W7X8D2"/>
<evidence type="ECO:0000313" key="2">
    <source>
        <dbReference type="EMBL" id="KAJ1255225.1"/>
    </source>
</evidence>
<keyword evidence="3" id="KW-1185">Reference proteome</keyword>
<dbReference type="Proteomes" id="UP001164776">
    <property type="component" value="Unassembled WGS sequence"/>
</dbReference>
<feature type="compositionally biased region" description="Basic and acidic residues" evidence="1">
    <location>
        <begin position="78"/>
        <end position="87"/>
    </location>
</feature>
<evidence type="ECO:0000256" key="1">
    <source>
        <dbReference type="SAM" id="MobiDB-lite"/>
    </source>
</evidence>